<evidence type="ECO:0000259" key="3">
    <source>
        <dbReference type="PROSITE" id="PS50111"/>
    </source>
</evidence>
<comment type="caution">
    <text evidence="4">The sequence shown here is derived from an EMBL/GenBank/DDBJ whole genome shotgun (WGS) entry which is preliminary data.</text>
</comment>
<dbReference type="Proteomes" id="UP001225644">
    <property type="component" value="Unassembled WGS sequence"/>
</dbReference>
<evidence type="ECO:0000256" key="1">
    <source>
        <dbReference type="ARBA" id="ARBA00023224"/>
    </source>
</evidence>
<protein>
    <submittedName>
        <fullName evidence="4">Transcriptional regulator of acetoin/glycerol metabolism</fullName>
    </submittedName>
</protein>
<name>A0ABU0B3J5_9FIRM</name>
<sequence length="276" mass="29882">MEDSGSILDTVVAAAKYFLEALGKNVTLAVADREKYLFYFEGVVKLGLGVGKKFREGSASDRVIRTGQRSVVLIPEEKYGVPFLAIASPIKNERGEVVGCIAISIPTIKQEELKKMAAELESYCGGLSSSAAEMAASAQQIANNNVKLAQNAQSVRENIQNLDSVLSLIQEVAEQTHLLGLNAAIEAARAGEQGRGFSVVADEIRKMAAKTRSSVKDSAGMLENIKKNILDITRMIEEMVASSQEQAAESEEISALIAELEKMIGKMRKMATEYDF</sequence>
<dbReference type="RefSeq" id="WP_307403162.1">
    <property type="nucleotide sequence ID" value="NZ_JAUSUX010000023.1"/>
</dbReference>
<dbReference type="Pfam" id="PF00015">
    <property type="entry name" value="MCPsignal"/>
    <property type="match status" value="1"/>
</dbReference>
<accession>A0ABU0B3J5</accession>
<evidence type="ECO:0000313" key="4">
    <source>
        <dbReference type="EMBL" id="MDQ0287296.1"/>
    </source>
</evidence>
<reference evidence="4 5" key="1">
    <citation type="submission" date="2023-07" db="EMBL/GenBank/DDBJ databases">
        <title>Genomic Encyclopedia of Type Strains, Phase IV (KMG-IV): sequencing the most valuable type-strain genomes for metagenomic binning, comparative biology and taxonomic classification.</title>
        <authorList>
            <person name="Goeker M."/>
        </authorList>
    </citation>
    <scope>NUCLEOTIDE SEQUENCE [LARGE SCALE GENOMIC DNA]</scope>
    <source>
        <strain evidence="4 5">DSM 12396</strain>
    </source>
</reference>
<dbReference type="PANTHER" id="PTHR32089:SF112">
    <property type="entry name" value="LYSOZYME-LIKE PROTEIN-RELATED"/>
    <property type="match status" value="1"/>
</dbReference>
<dbReference type="EMBL" id="JAUSUX010000023">
    <property type="protein sequence ID" value="MDQ0287296.1"/>
    <property type="molecule type" value="Genomic_DNA"/>
</dbReference>
<dbReference type="SUPFAM" id="SSF58104">
    <property type="entry name" value="Methyl-accepting chemotaxis protein (MCP) signaling domain"/>
    <property type="match status" value="1"/>
</dbReference>
<keyword evidence="5" id="KW-1185">Reference proteome</keyword>
<evidence type="ECO:0000313" key="5">
    <source>
        <dbReference type="Proteomes" id="UP001225644"/>
    </source>
</evidence>
<organism evidence="4 5">
    <name type="scientific">Desulfofundulus luciae</name>
    <dbReference type="NCBI Taxonomy" id="74702"/>
    <lineage>
        <taxon>Bacteria</taxon>
        <taxon>Bacillati</taxon>
        <taxon>Bacillota</taxon>
        <taxon>Clostridia</taxon>
        <taxon>Eubacteriales</taxon>
        <taxon>Peptococcaceae</taxon>
        <taxon>Desulfofundulus</taxon>
    </lineage>
</organism>
<keyword evidence="1 2" id="KW-0807">Transducer</keyword>
<dbReference type="Gene3D" id="1.10.287.950">
    <property type="entry name" value="Methyl-accepting chemotaxis protein"/>
    <property type="match status" value="1"/>
</dbReference>
<feature type="domain" description="Methyl-accepting transducer" evidence="3">
    <location>
        <begin position="111"/>
        <end position="276"/>
    </location>
</feature>
<evidence type="ECO:0000256" key="2">
    <source>
        <dbReference type="PROSITE-ProRule" id="PRU00284"/>
    </source>
</evidence>
<gene>
    <name evidence="4" type="ORF">J2Z49_002417</name>
</gene>
<proteinExistence type="predicted"/>
<dbReference type="PROSITE" id="PS50111">
    <property type="entry name" value="CHEMOTAXIS_TRANSDUC_2"/>
    <property type="match status" value="1"/>
</dbReference>
<dbReference type="InterPro" id="IPR004089">
    <property type="entry name" value="MCPsignal_dom"/>
</dbReference>
<dbReference type="PANTHER" id="PTHR32089">
    <property type="entry name" value="METHYL-ACCEPTING CHEMOTAXIS PROTEIN MCPB"/>
    <property type="match status" value="1"/>
</dbReference>
<dbReference type="SMART" id="SM00283">
    <property type="entry name" value="MA"/>
    <property type="match status" value="1"/>
</dbReference>